<dbReference type="Pfam" id="PF01252">
    <property type="entry name" value="Peptidase_A8"/>
    <property type="match status" value="1"/>
</dbReference>
<evidence type="ECO:0000256" key="5">
    <source>
        <dbReference type="ARBA" id="ARBA00022750"/>
    </source>
</evidence>
<comment type="caution">
    <text evidence="9">Lacks conserved residue(s) required for the propagation of feature annotation.</text>
</comment>
<comment type="function">
    <text evidence="9">This protein specifically catalyzes the removal of signal peptides from prolipoproteins.</text>
</comment>
<comment type="pathway">
    <text evidence="9">Protein modification; lipoprotein biosynthesis (signal peptide cleavage).</text>
</comment>
<dbReference type="EMBL" id="MFEY01000007">
    <property type="protein sequence ID" value="OGE90360.1"/>
    <property type="molecule type" value="Genomic_DNA"/>
</dbReference>
<keyword evidence="6 9" id="KW-0378">Hydrolase</keyword>
<name>A0A1F5PKY3_9BACT</name>
<comment type="similarity">
    <text evidence="1 9 10">Belongs to the peptidase A8 family.</text>
</comment>
<dbReference type="AlphaFoldDB" id="A0A1F5PKY3"/>
<dbReference type="GO" id="GO:0005886">
    <property type="term" value="C:plasma membrane"/>
    <property type="evidence" value="ECO:0007669"/>
    <property type="project" value="UniProtKB-SubCell"/>
</dbReference>
<evidence type="ECO:0000256" key="7">
    <source>
        <dbReference type="ARBA" id="ARBA00022989"/>
    </source>
</evidence>
<comment type="catalytic activity">
    <reaction evidence="9">
        <text>Release of signal peptides from bacterial membrane prolipoproteins. Hydrolyzes -Xaa-Yaa-Zaa-|-(S,diacylglyceryl)Cys-, in which Xaa is hydrophobic (preferably Leu), and Yaa (Ala or Ser) and Zaa (Gly or Ala) have small, neutral side chains.</text>
        <dbReference type="EC" id="3.4.23.36"/>
    </reaction>
</comment>
<feature type="active site" evidence="9">
    <location>
        <position position="102"/>
    </location>
</feature>
<feature type="active site" evidence="9">
    <location>
        <position position="116"/>
    </location>
</feature>
<dbReference type="PRINTS" id="PR00781">
    <property type="entry name" value="LIPOSIGPTASE"/>
</dbReference>
<organism evidence="11 12">
    <name type="scientific">Candidatus Doudnabacteria bacterium RIFCSPHIGHO2_12_FULL_48_16</name>
    <dbReference type="NCBI Taxonomy" id="1817838"/>
    <lineage>
        <taxon>Bacteria</taxon>
        <taxon>Candidatus Doudnaibacteriota</taxon>
    </lineage>
</organism>
<gene>
    <name evidence="9" type="primary">lspA</name>
    <name evidence="11" type="ORF">A3E29_04730</name>
</gene>
<evidence type="ECO:0000313" key="11">
    <source>
        <dbReference type="EMBL" id="OGE90360.1"/>
    </source>
</evidence>
<dbReference type="InterPro" id="IPR001872">
    <property type="entry name" value="Peptidase_A8"/>
</dbReference>
<comment type="caution">
    <text evidence="11">The sequence shown here is derived from an EMBL/GenBank/DDBJ whole genome shotgun (WGS) entry which is preliminary data.</text>
</comment>
<evidence type="ECO:0000256" key="1">
    <source>
        <dbReference type="ARBA" id="ARBA00006139"/>
    </source>
</evidence>
<evidence type="ECO:0000256" key="6">
    <source>
        <dbReference type="ARBA" id="ARBA00022801"/>
    </source>
</evidence>
<proteinExistence type="inferred from homology"/>
<dbReference type="HAMAP" id="MF_00161">
    <property type="entry name" value="LspA"/>
    <property type="match status" value="1"/>
</dbReference>
<evidence type="ECO:0000256" key="9">
    <source>
        <dbReference type="HAMAP-Rule" id="MF_00161"/>
    </source>
</evidence>
<dbReference type="UniPathway" id="UPA00665"/>
<comment type="subcellular location">
    <subcellularLocation>
        <location evidence="9">Cell membrane</location>
        <topology evidence="9">Multi-pass membrane protein</topology>
    </subcellularLocation>
</comment>
<keyword evidence="7 9" id="KW-1133">Transmembrane helix</keyword>
<accession>A0A1F5PKY3</accession>
<keyword evidence="2 9" id="KW-1003">Cell membrane</keyword>
<dbReference type="PROSITE" id="PS00855">
    <property type="entry name" value="SPASE_II"/>
    <property type="match status" value="1"/>
</dbReference>
<evidence type="ECO:0000256" key="2">
    <source>
        <dbReference type="ARBA" id="ARBA00022475"/>
    </source>
</evidence>
<evidence type="ECO:0000256" key="10">
    <source>
        <dbReference type="RuleBase" id="RU004181"/>
    </source>
</evidence>
<reference evidence="11 12" key="1">
    <citation type="journal article" date="2016" name="Nat. Commun.">
        <title>Thousands of microbial genomes shed light on interconnected biogeochemical processes in an aquifer system.</title>
        <authorList>
            <person name="Anantharaman K."/>
            <person name="Brown C.T."/>
            <person name="Hug L.A."/>
            <person name="Sharon I."/>
            <person name="Castelle C.J."/>
            <person name="Probst A.J."/>
            <person name="Thomas B.C."/>
            <person name="Singh A."/>
            <person name="Wilkins M.J."/>
            <person name="Karaoz U."/>
            <person name="Brodie E.L."/>
            <person name="Williams K.H."/>
            <person name="Hubbard S.S."/>
            <person name="Banfield J.F."/>
        </authorList>
    </citation>
    <scope>NUCLEOTIDE SEQUENCE [LARGE SCALE GENOMIC DNA]</scope>
</reference>
<dbReference type="EC" id="3.4.23.36" evidence="9"/>
<dbReference type="PANTHER" id="PTHR33695">
    <property type="entry name" value="LIPOPROTEIN SIGNAL PEPTIDASE"/>
    <property type="match status" value="1"/>
</dbReference>
<keyword evidence="4 9" id="KW-0812">Transmembrane</keyword>
<dbReference type="GO" id="GO:0006508">
    <property type="term" value="P:proteolysis"/>
    <property type="evidence" value="ECO:0007669"/>
    <property type="project" value="UniProtKB-KW"/>
</dbReference>
<sequence length="138" mass="15864">MHKKIFLLILIDQITKLGFWSRDFFLGPVHIHSVRNSGLALSLDFGLLPNLIVIIAALVFFIYYYFRHHSEWGWATVMMFALIFAGAISNLGDRLYLGYVRDFIDLGWGFTFNLADLWLAFGLVGLLFLQSDSKQDII</sequence>
<feature type="transmembrane region" description="Helical" evidence="9">
    <location>
        <begin position="45"/>
        <end position="66"/>
    </location>
</feature>
<keyword evidence="3 9" id="KW-0645">Protease</keyword>
<keyword evidence="8 9" id="KW-0472">Membrane</keyword>
<feature type="transmembrane region" description="Helical" evidence="9">
    <location>
        <begin position="72"/>
        <end position="91"/>
    </location>
</feature>
<dbReference type="GO" id="GO:0004190">
    <property type="term" value="F:aspartic-type endopeptidase activity"/>
    <property type="evidence" value="ECO:0007669"/>
    <property type="project" value="UniProtKB-UniRule"/>
</dbReference>
<evidence type="ECO:0000313" key="12">
    <source>
        <dbReference type="Proteomes" id="UP000177682"/>
    </source>
</evidence>
<protein>
    <recommendedName>
        <fullName evidence="9">Lipoprotein signal peptidase</fullName>
        <ecNumber evidence="9">3.4.23.36</ecNumber>
    </recommendedName>
    <alternativeName>
        <fullName evidence="9">Prolipoprotein signal peptidase</fullName>
    </alternativeName>
    <alternativeName>
        <fullName evidence="9">Signal peptidase II</fullName>
        <shortName evidence="9">SPase II</shortName>
    </alternativeName>
</protein>
<keyword evidence="5 9" id="KW-0064">Aspartyl protease</keyword>
<evidence type="ECO:0000256" key="4">
    <source>
        <dbReference type="ARBA" id="ARBA00022692"/>
    </source>
</evidence>
<evidence type="ECO:0000256" key="8">
    <source>
        <dbReference type="ARBA" id="ARBA00023136"/>
    </source>
</evidence>
<dbReference type="PANTHER" id="PTHR33695:SF1">
    <property type="entry name" value="LIPOPROTEIN SIGNAL PEPTIDASE"/>
    <property type="match status" value="1"/>
</dbReference>
<feature type="transmembrane region" description="Helical" evidence="9">
    <location>
        <begin position="103"/>
        <end position="129"/>
    </location>
</feature>
<evidence type="ECO:0000256" key="3">
    <source>
        <dbReference type="ARBA" id="ARBA00022670"/>
    </source>
</evidence>
<dbReference type="Proteomes" id="UP000177682">
    <property type="component" value="Unassembled WGS sequence"/>
</dbReference>